<sequence length="184" mass="20643">MSGNPVPVWKKYTTGSKGIWELFRKTVMLVPDRSSGNPYVPYYRVPAPSSNKEVYKDPRTFPAADIVENHYHERDTRRNYPQTSTFNQAKIGGLLQLGNVTKPRLLKGDEGVKQLSIVESDQVALTDVFKSVGKDVINGELLGANGECITAPNLNKKLTLRILNENEHGMYSNEYPVRIFTSAK</sequence>
<evidence type="ECO:0000313" key="2">
    <source>
        <dbReference type="Proteomes" id="UP000094801"/>
    </source>
</evidence>
<name>A0A1E4SUD9_9ASCO</name>
<dbReference type="PANTHER" id="PTHR37325">
    <property type="entry name" value="OXIDOREDUCTASE 21 KDA SUBUNIT, PUTATIVE (AFU_ORTHOLOGUE AFUA_4G05910)-RELATED"/>
    <property type="match status" value="1"/>
</dbReference>
<keyword evidence="2" id="KW-1185">Reference proteome</keyword>
<protein>
    <submittedName>
        <fullName evidence="1">Uncharacterized protein</fullName>
    </submittedName>
</protein>
<dbReference type="Proteomes" id="UP000094801">
    <property type="component" value="Unassembled WGS sequence"/>
</dbReference>
<dbReference type="OrthoDB" id="2093493at2759"/>
<dbReference type="InterPro" id="IPR016813">
    <property type="entry name" value="NADH_Ub_cplx-1_21kDa"/>
</dbReference>
<dbReference type="AlphaFoldDB" id="A0A1E4SUD9"/>
<dbReference type="PIRSF" id="PIRSF022976">
    <property type="entry name" value="NADH_Oxi_21kDa"/>
    <property type="match status" value="1"/>
</dbReference>
<evidence type="ECO:0000313" key="1">
    <source>
        <dbReference type="EMBL" id="ODV83057.1"/>
    </source>
</evidence>
<organism evidence="1 2">
    <name type="scientific">[Candida] arabinofermentans NRRL YB-2248</name>
    <dbReference type="NCBI Taxonomy" id="983967"/>
    <lineage>
        <taxon>Eukaryota</taxon>
        <taxon>Fungi</taxon>
        <taxon>Dikarya</taxon>
        <taxon>Ascomycota</taxon>
        <taxon>Saccharomycotina</taxon>
        <taxon>Pichiomycetes</taxon>
        <taxon>Pichiales</taxon>
        <taxon>Pichiaceae</taxon>
        <taxon>Ogataea</taxon>
        <taxon>Ogataea/Candida clade</taxon>
    </lineage>
</organism>
<gene>
    <name evidence="1" type="ORF">CANARDRAFT_30285</name>
</gene>
<dbReference type="CDD" id="cd22849">
    <property type="entry name" value="NuzM"/>
    <property type="match status" value="1"/>
</dbReference>
<accession>A0A1E4SUD9</accession>
<dbReference type="PANTHER" id="PTHR37325:SF1">
    <property type="entry name" value="OXIDOREDUCTASE 21 KDA SUBUNIT, PUTATIVE (AFU_ORTHOLOGUE AFUA_4G05910)-RELATED"/>
    <property type="match status" value="1"/>
</dbReference>
<dbReference type="STRING" id="983967.A0A1E4SUD9"/>
<reference evidence="2" key="1">
    <citation type="submission" date="2016-04" db="EMBL/GenBank/DDBJ databases">
        <title>Comparative genomics of biotechnologically important yeasts.</title>
        <authorList>
            <consortium name="DOE Joint Genome Institute"/>
            <person name="Riley R."/>
            <person name="Haridas S."/>
            <person name="Wolfe K.H."/>
            <person name="Lopes M.R."/>
            <person name="Hittinger C.T."/>
            <person name="Goker M."/>
            <person name="Salamov A."/>
            <person name="Wisecaver J."/>
            <person name="Long T.M."/>
            <person name="Aerts A.L."/>
            <person name="Barry K."/>
            <person name="Choi C."/>
            <person name="Clum A."/>
            <person name="Coughlan A.Y."/>
            <person name="Deshpande S."/>
            <person name="Douglass A.P."/>
            <person name="Hanson S.J."/>
            <person name="Klenk H.-P."/>
            <person name="Labutti K."/>
            <person name="Lapidus A."/>
            <person name="Lindquist E."/>
            <person name="Lipzen A."/>
            <person name="Meier-Kolthoff J.P."/>
            <person name="Ohm R.A."/>
            <person name="Otillar R.P."/>
            <person name="Pangilinan J."/>
            <person name="Peng Y."/>
            <person name="Rokas A."/>
            <person name="Rosa C.A."/>
            <person name="Scheuner C."/>
            <person name="Sibirny A.A."/>
            <person name="Slot J.C."/>
            <person name="Stielow J.B."/>
            <person name="Sun H."/>
            <person name="Kurtzman C.P."/>
            <person name="Blackwell M."/>
            <person name="Grigoriev I.V."/>
            <person name="Jeffries T.W."/>
        </authorList>
    </citation>
    <scope>NUCLEOTIDE SEQUENCE [LARGE SCALE GENOMIC DNA]</scope>
    <source>
        <strain evidence="2">NRRL YB-2248</strain>
    </source>
</reference>
<proteinExistence type="predicted"/>
<dbReference type="EMBL" id="KV453868">
    <property type="protein sequence ID" value="ODV83057.1"/>
    <property type="molecule type" value="Genomic_DNA"/>
</dbReference>